<sequence length="289" mass="33108">MEQSVDKGKNTENRVKFLRPKPAHHCCKCAKCSIENTHRWRHNINSAEDYQSFLKTNYNIEPFDCLCNSCYFALDKAYNDGPTPHKKPKKDKCHMCESASTHFAYISDLNKFINLMGTDDAHLTECKVSDINNESIKIGICDHHYEKWHTLIKFKDHNYRCAVPSCGVLLSSKSRGFSIPNFNSLQQHFHQNGEPWFKSLTNESKICNKCRRSFQKIETTCDSDSPTNEGDKLSDDIPVLSLSFLISEFQDSISEQISFDSTDIETRALTETFFISGDQIIFGYASLPL</sequence>
<organism evidence="1 2">
    <name type="scientific">Mytilus edulis</name>
    <name type="common">Blue mussel</name>
    <dbReference type="NCBI Taxonomy" id="6550"/>
    <lineage>
        <taxon>Eukaryota</taxon>
        <taxon>Metazoa</taxon>
        <taxon>Spiralia</taxon>
        <taxon>Lophotrochozoa</taxon>
        <taxon>Mollusca</taxon>
        <taxon>Bivalvia</taxon>
        <taxon>Autobranchia</taxon>
        <taxon>Pteriomorphia</taxon>
        <taxon>Mytilida</taxon>
        <taxon>Mytiloidea</taxon>
        <taxon>Mytilidae</taxon>
        <taxon>Mytilinae</taxon>
        <taxon>Mytilus</taxon>
    </lineage>
</organism>
<name>A0A8S3T062_MYTED</name>
<protein>
    <submittedName>
        <fullName evidence="1">Uncharacterized protein</fullName>
    </submittedName>
</protein>
<dbReference type="Proteomes" id="UP000683360">
    <property type="component" value="Unassembled WGS sequence"/>
</dbReference>
<evidence type="ECO:0000313" key="2">
    <source>
        <dbReference type="Proteomes" id="UP000683360"/>
    </source>
</evidence>
<keyword evidence="2" id="KW-1185">Reference proteome</keyword>
<proteinExistence type="predicted"/>
<comment type="caution">
    <text evidence="1">The sequence shown here is derived from an EMBL/GenBank/DDBJ whole genome shotgun (WGS) entry which is preliminary data.</text>
</comment>
<dbReference type="EMBL" id="CAJPWZ010001795">
    <property type="protein sequence ID" value="CAG2223977.1"/>
    <property type="molecule type" value="Genomic_DNA"/>
</dbReference>
<dbReference type="OrthoDB" id="10608105at2759"/>
<gene>
    <name evidence="1" type="ORF">MEDL_37250</name>
</gene>
<evidence type="ECO:0000313" key="1">
    <source>
        <dbReference type="EMBL" id="CAG2223977.1"/>
    </source>
</evidence>
<reference evidence="1" key="1">
    <citation type="submission" date="2021-03" db="EMBL/GenBank/DDBJ databases">
        <authorList>
            <person name="Bekaert M."/>
        </authorList>
    </citation>
    <scope>NUCLEOTIDE SEQUENCE</scope>
</reference>
<dbReference type="AlphaFoldDB" id="A0A8S3T062"/>
<accession>A0A8S3T062</accession>